<feature type="region of interest" description="Disordered" evidence="4">
    <location>
        <begin position="305"/>
        <end position="334"/>
    </location>
</feature>
<protein>
    <submittedName>
        <fullName evidence="6">Helix-turn-helix domain-containing protein</fullName>
    </submittedName>
</protein>
<dbReference type="RefSeq" id="WP_264045280.1">
    <property type="nucleotide sequence ID" value="NZ_BAABGF010000030.1"/>
</dbReference>
<dbReference type="Gene3D" id="3.40.50.880">
    <property type="match status" value="1"/>
</dbReference>
<dbReference type="EMBL" id="BAABGF010000030">
    <property type="protein sequence ID" value="GAA4541564.1"/>
    <property type="molecule type" value="Genomic_DNA"/>
</dbReference>
<evidence type="ECO:0000256" key="2">
    <source>
        <dbReference type="ARBA" id="ARBA00023125"/>
    </source>
</evidence>
<evidence type="ECO:0000256" key="3">
    <source>
        <dbReference type="ARBA" id="ARBA00023163"/>
    </source>
</evidence>
<dbReference type="InterPro" id="IPR009057">
    <property type="entry name" value="Homeodomain-like_sf"/>
</dbReference>
<keyword evidence="1" id="KW-0805">Transcription regulation</keyword>
<evidence type="ECO:0000313" key="7">
    <source>
        <dbReference type="Proteomes" id="UP001501417"/>
    </source>
</evidence>
<dbReference type="InterPro" id="IPR018060">
    <property type="entry name" value="HTH_AraC"/>
</dbReference>
<dbReference type="SUPFAM" id="SSF46689">
    <property type="entry name" value="Homeodomain-like"/>
    <property type="match status" value="2"/>
</dbReference>
<dbReference type="InterPro" id="IPR029062">
    <property type="entry name" value="Class_I_gatase-like"/>
</dbReference>
<dbReference type="Pfam" id="PF01965">
    <property type="entry name" value="DJ-1_PfpI"/>
    <property type="match status" value="1"/>
</dbReference>
<dbReference type="InterPro" id="IPR052158">
    <property type="entry name" value="INH-QAR"/>
</dbReference>
<comment type="caution">
    <text evidence="6">The sequence shown here is derived from an EMBL/GenBank/DDBJ whole genome shotgun (WGS) entry which is preliminary data.</text>
</comment>
<accession>A0ABP8RLQ5</accession>
<keyword evidence="3" id="KW-0804">Transcription</keyword>
<dbReference type="Proteomes" id="UP001501417">
    <property type="component" value="Unassembled WGS sequence"/>
</dbReference>
<dbReference type="SMART" id="SM00342">
    <property type="entry name" value="HTH_ARAC"/>
    <property type="match status" value="1"/>
</dbReference>
<evidence type="ECO:0000256" key="1">
    <source>
        <dbReference type="ARBA" id="ARBA00023015"/>
    </source>
</evidence>
<dbReference type="CDD" id="cd03137">
    <property type="entry name" value="GATase1_AraC_1"/>
    <property type="match status" value="1"/>
</dbReference>
<dbReference type="Gene3D" id="1.10.10.60">
    <property type="entry name" value="Homeodomain-like"/>
    <property type="match status" value="1"/>
</dbReference>
<feature type="domain" description="HTH araC/xylS-type" evidence="5">
    <location>
        <begin position="210"/>
        <end position="308"/>
    </location>
</feature>
<gene>
    <name evidence="6" type="ORF">GCM10023161_24160</name>
</gene>
<proteinExistence type="predicted"/>
<dbReference type="PROSITE" id="PS01124">
    <property type="entry name" value="HTH_ARAC_FAMILY_2"/>
    <property type="match status" value="1"/>
</dbReference>
<dbReference type="InterPro" id="IPR018062">
    <property type="entry name" value="HTH_AraC-typ_CS"/>
</dbReference>
<reference evidence="7" key="1">
    <citation type="journal article" date="2019" name="Int. J. Syst. Evol. Microbiol.">
        <title>The Global Catalogue of Microorganisms (GCM) 10K type strain sequencing project: providing services to taxonomists for standard genome sequencing and annotation.</title>
        <authorList>
            <consortium name="The Broad Institute Genomics Platform"/>
            <consortium name="The Broad Institute Genome Sequencing Center for Infectious Disease"/>
            <person name="Wu L."/>
            <person name="Ma J."/>
        </authorList>
    </citation>
    <scope>NUCLEOTIDE SEQUENCE [LARGE SCALE GENOMIC DNA]</scope>
    <source>
        <strain evidence="7">JCM 17782</strain>
    </source>
</reference>
<dbReference type="Pfam" id="PF12833">
    <property type="entry name" value="HTH_18"/>
    <property type="match status" value="1"/>
</dbReference>
<dbReference type="SUPFAM" id="SSF52317">
    <property type="entry name" value="Class I glutamine amidotransferase-like"/>
    <property type="match status" value="1"/>
</dbReference>
<evidence type="ECO:0000256" key="4">
    <source>
        <dbReference type="SAM" id="MobiDB-lite"/>
    </source>
</evidence>
<evidence type="ECO:0000259" key="5">
    <source>
        <dbReference type="PROSITE" id="PS01124"/>
    </source>
</evidence>
<dbReference type="PANTHER" id="PTHR43130">
    <property type="entry name" value="ARAC-FAMILY TRANSCRIPTIONAL REGULATOR"/>
    <property type="match status" value="1"/>
</dbReference>
<organism evidence="6 7">
    <name type="scientific">Mycobacterium paraffinicum</name>
    <dbReference type="NCBI Taxonomy" id="53378"/>
    <lineage>
        <taxon>Bacteria</taxon>
        <taxon>Bacillati</taxon>
        <taxon>Actinomycetota</taxon>
        <taxon>Actinomycetes</taxon>
        <taxon>Mycobacteriales</taxon>
        <taxon>Mycobacteriaceae</taxon>
        <taxon>Mycobacterium</taxon>
    </lineage>
</organism>
<keyword evidence="7" id="KW-1185">Reference proteome</keyword>
<dbReference type="PANTHER" id="PTHR43130:SF3">
    <property type="entry name" value="HTH-TYPE TRANSCRIPTIONAL REGULATOR RV1931C"/>
    <property type="match status" value="1"/>
</dbReference>
<keyword evidence="2" id="KW-0238">DNA-binding</keyword>
<dbReference type="InterPro" id="IPR002818">
    <property type="entry name" value="DJ-1/PfpI"/>
</dbReference>
<sequence length="334" mass="35775">MHSVAILAEADVIAFDLAIAIEVFSRVNLATGAPGYGVRVCGCEPVVPAGPIRIATDYGLEVLDDADTIVVPGRNDVTVPVCEDVVVALKSAYDKGIRIASICSGSFTVAAAGILDGKRATTHWVAADLFAARYPGVKLDAAALYVDEGQILTSAGASAGLDLCLHMVARDYGSAVAADAARLAVTPLHRTGDQAQFVIRNRGKSHTELDGLLVWLESNAHLPLTLGEIARQAATSERTLNRRFKTETGQTPMQWLNGIRIRHAEELLETSSDSVENISRLVGFASATNFREQFRRLVGVPPQSYRNAFRDQNPARTSVRRPGSRAGSSATRRP</sequence>
<name>A0ABP8RLQ5_9MYCO</name>
<dbReference type="PROSITE" id="PS00041">
    <property type="entry name" value="HTH_ARAC_FAMILY_1"/>
    <property type="match status" value="1"/>
</dbReference>
<evidence type="ECO:0000313" key="6">
    <source>
        <dbReference type="EMBL" id="GAA4541564.1"/>
    </source>
</evidence>